<accession>A0A813J136</accession>
<feature type="non-terminal residue" evidence="3">
    <location>
        <position position="180"/>
    </location>
</feature>
<evidence type="ECO:0000256" key="1">
    <source>
        <dbReference type="SAM" id="Coils"/>
    </source>
</evidence>
<organism evidence="3 4">
    <name type="scientific">Polarella glacialis</name>
    <name type="common">Dinoflagellate</name>
    <dbReference type="NCBI Taxonomy" id="89957"/>
    <lineage>
        <taxon>Eukaryota</taxon>
        <taxon>Sar</taxon>
        <taxon>Alveolata</taxon>
        <taxon>Dinophyceae</taxon>
        <taxon>Suessiales</taxon>
        <taxon>Suessiaceae</taxon>
        <taxon>Polarella</taxon>
    </lineage>
</organism>
<name>A0A813J136_POLGL</name>
<feature type="coiled-coil region" evidence="1">
    <location>
        <begin position="26"/>
        <end position="67"/>
    </location>
</feature>
<keyword evidence="1" id="KW-0175">Coiled coil</keyword>
<feature type="non-terminal residue" evidence="3">
    <location>
        <position position="1"/>
    </location>
</feature>
<evidence type="ECO:0000313" key="4">
    <source>
        <dbReference type="Proteomes" id="UP000626109"/>
    </source>
</evidence>
<proteinExistence type="predicted"/>
<feature type="region of interest" description="Disordered" evidence="2">
    <location>
        <begin position="69"/>
        <end position="110"/>
    </location>
</feature>
<dbReference type="Proteomes" id="UP000626109">
    <property type="component" value="Unassembled WGS sequence"/>
</dbReference>
<feature type="compositionally biased region" description="Basic and acidic residues" evidence="2">
    <location>
        <begin position="15"/>
        <end position="24"/>
    </location>
</feature>
<protein>
    <submittedName>
        <fullName evidence="3">Uncharacterized protein</fullName>
    </submittedName>
</protein>
<dbReference type="AlphaFoldDB" id="A0A813J136"/>
<gene>
    <name evidence="3" type="ORF">PGLA2088_LOCUS13774</name>
</gene>
<reference evidence="3" key="1">
    <citation type="submission" date="2021-02" db="EMBL/GenBank/DDBJ databases">
        <authorList>
            <person name="Dougan E. K."/>
            <person name="Rhodes N."/>
            <person name="Thang M."/>
            <person name="Chan C."/>
        </authorList>
    </citation>
    <scope>NUCLEOTIDE SEQUENCE</scope>
</reference>
<evidence type="ECO:0000256" key="2">
    <source>
        <dbReference type="SAM" id="MobiDB-lite"/>
    </source>
</evidence>
<comment type="caution">
    <text evidence="3">The sequence shown here is derived from an EMBL/GenBank/DDBJ whole genome shotgun (WGS) entry which is preliminary data.</text>
</comment>
<feature type="region of interest" description="Disordered" evidence="2">
    <location>
        <begin position="1"/>
        <end position="24"/>
    </location>
</feature>
<dbReference type="EMBL" id="CAJNNW010016616">
    <property type="protein sequence ID" value="CAE8659480.1"/>
    <property type="molecule type" value="Genomic_DNA"/>
</dbReference>
<feature type="region of interest" description="Disordered" evidence="2">
    <location>
        <begin position="156"/>
        <end position="180"/>
    </location>
</feature>
<feature type="compositionally biased region" description="Polar residues" evidence="2">
    <location>
        <begin position="167"/>
        <end position="180"/>
    </location>
</feature>
<evidence type="ECO:0000313" key="3">
    <source>
        <dbReference type="EMBL" id="CAE8659480.1"/>
    </source>
</evidence>
<sequence>VAAPPAGPGGGTLQGDRRTKTQDKSVAELWQKLEELQAEAQRERGEKEELRKSNEKLQLRLDALSKQIGVQPIKAPSPPKSLTSSFRQVASDRRDGSETAPTPLTALASHVSEVQRRLPVAFQPQVRQSLPSQPYRQPSRVEISRSPLAIAVKEPLTSFAAAPSAGPTRSRSLGPPTSND</sequence>